<dbReference type="InterPro" id="IPR013783">
    <property type="entry name" value="Ig-like_fold"/>
</dbReference>
<dbReference type="InterPro" id="IPR003961">
    <property type="entry name" value="FN3_dom"/>
</dbReference>
<keyword evidence="7" id="KW-1185">Reference proteome</keyword>
<dbReference type="SUPFAM" id="SSF49785">
    <property type="entry name" value="Galactose-binding domain-like"/>
    <property type="match status" value="1"/>
</dbReference>
<dbReference type="InterPro" id="IPR008979">
    <property type="entry name" value="Galactose-bd-like_sf"/>
</dbReference>
<feature type="domain" description="Fibronectin type-III" evidence="4">
    <location>
        <begin position="644"/>
        <end position="714"/>
    </location>
</feature>
<feature type="chain" id="PRO_5047013724" description="Glycosyl hydrolase family 98 putative carbohydrate-binding module domain-containing protein" evidence="3">
    <location>
        <begin position="18"/>
        <end position="870"/>
    </location>
</feature>
<dbReference type="InterPro" id="IPR036116">
    <property type="entry name" value="FN3_sf"/>
</dbReference>
<name>A0ABR9KH09_9ACTN</name>
<dbReference type="Gene3D" id="2.60.40.1180">
    <property type="entry name" value="Golgi alpha-mannosidase II"/>
    <property type="match status" value="1"/>
</dbReference>
<dbReference type="Gene3D" id="2.60.120.1060">
    <property type="entry name" value="NPCBM/NEW2 domain"/>
    <property type="match status" value="1"/>
</dbReference>
<keyword evidence="3" id="KW-0732">Signal</keyword>
<evidence type="ECO:0000256" key="1">
    <source>
        <dbReference type="ARBA" id="ARBA00023295"/>
    </source>
</evidence>
<evidence type="ECO:0000313" key="6">
    <source>
        <dbReference type="EMBL" id="MBE1560923.1"/>
    </source>
</evidence>
<dbReference type="Pfam" id="PF12905">
    <property type="entry name" value="Glyco_hydro_101"/>
    <property type="match status" value="1"/>
</dbReference>
<sequence length="870" mass="92919">MAVVVLAIVTPSVPAVADVPPLTGVTLVAGDAELPLDGATSLTVEGRRADGAPADLSGAEITVTSADRGMAVPSMAGHTGTLRAGTKGAGQVTLTAAVTLDGTTLHDDLTVTVLPKPARPYVHDYSKTLTMKMFMADNKGKVSLTFEQGLEVIRKIDNLTRGIPKIFYLVGWQYDGHDTGYPAFDVVNPKLKRAQDATAAESLRWLVAEARKHHTTVSFHINLLDASASSPLWQEYLDKDLIARNADGSLRTYVWGYPISYTREWTAGLTTRRIDRLFDLVDLAAIGTVHVDAFHQYIPGYGNDLISPYHGVGTDQEIETQKKIIRYFRDKGVDVTSEFTFNYRKDPLLGLQPMAWHLRNVDPMKIPASLHVGGAGGDARFGTSMQGESRIKADPATLKGFLDDFATTTLTWQYLNRLDRLSDTGGVVTFSGGVTSRNVEGGVRVEQGEVVLRDRNDLFVPALWQQHKEIVAYSRDGYATRTWKLPADWTRVPLVDIYRVGPDGLTQVAGNRLVAGGRLTLSLPPGTAYSIVPHGTGVGPADTARPMMFDALLPRPGATEPSKEAVAFAWLPSRNADSYHLTVATDAAFTTVVAERTTKGVAAMVRGLAQGTRHYWKVEARNEAGAFTISGAPLTFTTAVTEPPAAPSATSAYRLSADSVLVSWPAAQGAETYTVRRGSESIAEGLTGTGFVDDQAGGGPYDYQVVAVNALGAGPAGPVTRERALGQETHLSDRSWVSATSGWGSVAKDRAVGGGALRLNGASYAKGLGTHAVSEIVYDLEPGDALFRAVVGIDDAKKVSAASVAFRVVADGELLYDSGAMTSQPYTAPREVVVDVAGRSRLLLQVLDAGDGNNSDHADWANARLATIAE</sequence>
<dbReference type="InterPro" id="IPR013780">
    <property type="entry name" value="Glyco_hydro_b"/>
</dbReference>
<evidence type="ECO:0000256" key="2">
    <source>
        <dbReference type="ARBA" id="ARBA00023326"/>
    </source>
</evidence>
<protein>
    <recommendedName>
        <fullName evidence="8">Glycosyl hydrolase family 98 putative carbohydrate-binding module domain-containing protein</fullName>
    </recommendedName>
</protein>
<dbReference type="EMBL" id="JADBEF010000001">
    <property type="protein sequence ID" value="MBE1560923.1"/>
    <property type="molecule type" value="Genomic_DNA"/>
</dbReference>
<dbReference type="Gene3D" id="3.20.20.80">
    <property type="entry name" value="Glycosidases"/>
    <property type="match status" value="1"/>
</dbReference>
<dbReference type="InterPro" id="IPR025706">
    <property type="entry name" value="Endoa_GalNAc"/>
</dbReference>
<keyword evidence="1" id="KW-0378">Hydrolase</keyword>
<organism evidence="6 7">
    <name type="scientific">Nonomuraea africana</name>
    <dbReference type="NCBI Taxonomy" id="46171"/>
    <lineage>
        <taxon>Bacteria</taxon>
        <taxon>Bacillati</taxon>
        <taxon>Actinomycetota</taxon>
        <taxon>Actinomycetes</taxon>
        <taxon>Streptosporangiales</taxon>
        <taxon>Streptosporangiaceae</taxon>
        <taxon>Nonomuraea</taxon>
    </lineage>
</organism>
<dbReference type="SUPFAM" id="SSF49265">
    <property type="entry name" value="Fibronectin type III"/>
    <property type="match status" value="1"/>
</dbReference>
<dbReference type="SMART" id="SM00776">
    <property type="entry name" value="NPCBM"/>
    <property type="match status" value="1"/>
</dbReference>
<keyword evidence="1" id="KW-0326">Glycosidase</keyword>
<gene>
    <name evidence="6" type="ORF">H4W81_003702</name>
</gene>
<dbReference type="Gene3D" id="2.60.40.10">
    <property type="entry name" value="Immunoglobulins"/>
    <property type="match status" value="2"/>
</dbReference>
<dbReference type="RefSeq" id="WP_192775931.1">
    <property type="nucleotide sequence ID" value="NZ_BAAASY010000014.1"/>
</dbReference>
<dbReference type="InterPro" id="IPR013222">
    <property type="entry name" value="Glyco_hyd_98_carb-bd"/>
</dbReference>
<proteinExistence type="predicted"/>
<dbReference type="Pfam" id="PF08305">
    <property type="entry name" value="NPCBM"/>
    <property type="match status" value="1"/>
</dbReference>
<evidence type="ECO:0008006" key="8">
    <source>
        <dbReference type="Google" id="ProtNLM"/>
    </source>
</evidence>
<evidence type="ECO:0000259" key="4">
    <source>
        <dbReference type="SMART" id="SM00060"/>
    </source>
</evidence>
<evidence type="ECO:0000256" key="3">
    <source>
        <dbReference type="SAM" id="SignalP"/>
    </source>
</evidence>
<keyword evidence="2" id="KW-0624">Polysaccharide degradation</keyword>
<comment type="caution">
    <text evidence="6">The sequence shown here is derived from an EMBL/GenBank/DDBJ whole genome shotgun (WGS) entry which is preliminary data.</text>
</comment>
<keyword evidence="2" id="KW-0119">Carbohydrate metabolism</keyword>
<reference evidence="6 7" key="1">
    <citation type="submission" date="2020-10" db="EMBL/GenBank/DDBJ databases">
        <title>Sequencing the genomes of 1000 actinobacteria strains.</title>
        <authorList>
            <person name="Klenk H.-P."/>
        </authorList>
    </citation>
    <scope>NUCLEOTIDE SEQUENCE [LARGE SCALE GENOMIC DNA]</scope>
    <source>
        <strain evidence="6 7">DSM 43748</strain>
    </source>
</reference>
<feature type="domain" description="Glycosyl hydrolase family 98 putative carbohydrate-binding module" evidence="5">
    <location>
        <begin position="724"/>
        <end position="867"/>
    </location>
</feature>
<dbReference type="SMART" id="SM00060">
    <property type="entry name" value="FN3"/>
    <property type="match status" value="2"/>
</dbReference>
<evidence type="ECO:0000313" key="7">
    <source>
        <dbReference type="Proteomes" id="UP000661607"/>
    </source>
</evidence>
<dbReference type="Proteomes" id="UP000661607">
    <property type="component" value="Unassembled WGS sequence"/>
</dbReference>
<accession>A0ABR9KH09</accession>
<dbReference type="InterPro" id="IPR038637">
    <property type="entry name" value="NPCBM_sf"/>
</dbReference>
<feature type="signal peptide" evidence="3">
    <location>
        <begin position="1"/>
        <end position="17"/>
    </location>
</feature>
<feature type="domain" description="Fibronectin type-III" evidence="4">
    <location>
        <begin position="550"/>
        <end position="627"/>
    </location>
</feature>
<evidence type="ECO:0000259" key="5">
    <source>
        <dbReference type="SMART" id="SM00776"/>
    </source>
</evidence>